<evidence type="ECO:0000256" key="1">
    <source>
        <dbReference type="SAM" id="Phobius"/>
    </source>
</evidence>
<feature type="transmembrane region" description="Helical" evidence="1">
    <location>
        <begin position="301"/>
        <end position="322"/>
    </location>
</feature>
<feature type="transmembrane region" description="Helical" evidence="1">
    <location>
        <begin position="270"/>
        <end position="289"/>
    </location>
</feature>
<gene>
    <name evidence="2" type="ORF">OG863_05325</name>
</gene>
<name>A0ABZ1FAQ2_9ACTN</name>
<evidence type="ECO:0008006" key="4">
    <source>
        <dbReference type="Google" id="ProtNLM"/>
    </source>
</evidence>
<keyword evidence="1" id="KW-0812">Transmembrane</keyword>
<reference evidence="2 3" key="1">
    <citation type="submission" date="2022-10" db="EMBL/GenBank/DDBJ databases">
        <title>The complete genomes of actinobacterial strains from the NBC collection.</title>
        <authorList>
            <person name="Joergensen T.S."/>
            <person name="Alvarez Arevalo M."/>
            <person name="Sterndorff E.B."/>
            <person name="Faurdal D."/>
            <person name="Vuksanovic O."/>
            <person name="Mourched A.-S."/>
            <person name="Charusanti P."/>
            <person name="Shaw S."/>
            <person name="Blin K."/>
            <person name="Weber T."/>
        </authorList>
    </citation>
    <scope>NUCLEOTIDE SEQUENCE [LARGE SCALE GENOMIC DNA]</scope>
    <source>
        <strain evidence="2 3">NBC 01774</strain>
    </source>
</reference>
<dbReference type="InterPro" id="IPR011990">
    <property type="entry name" value="TPR-like_helical_dom_sf"/>
</dbReference>
<keyword evidence="1" id="KW-1133">Transmembrane helix</keyword>
<dbReference type="Gene3D" id="1.25.40.10">
    <property type="entry name" value="Tetratricopeptide repeat domain"/>
    <property type="match status" value="1"/>
</dbReference>
<evidence type="ECO:0000313" key="2">
    <source>
        <dbReference type="EMBL" id="WSB67425.1"/>
    </source>
</evidence>
<evidence type="ECO:0000313" key="3">
    <source>
        <dbReference type="Proteomes" id="UP001344251"/>
    </source>
</evidence>
<dbReference type="Proteomes" id="UP001344251">
    <property type="component" value="Chromosome"/>
</dbReference>
<keyword evidence="3" id="KW-1185">Reference proteome</keyword>
<dbReference type="EMBL" id="CP109106">
    <property type="protein sequence ID" value="WSB67425.1"/>
    <property type="molecule type" value="Genomic_DNA"/>
</dbReference>
<feature type="transmembrane region" description="Helical" evidence="1">
    <location>
        <begin position="328"/>
        <end position="344"/>
    </location>
</feature>
<protein>
    <recommendedName>
        <fullName evidence="4">Tetratricopeptide repeat protein</fullName>
    </recommendedName>
</protein>
<proteinExistence type="predicted"/>
<dbReference type="RefSeq" id="WP_326616725.1">
    <property type="nucleotide sequence ID" value="NZ_CP109106.1"/>
</dbReference>
<keyword evidence="1" id="KW-0472">Membrane</keyword>
<organism evidence="2 3">
    <name type="scientific">Streptomyces decoyicus</name>
    <dbReference type="NCBI Taxonomy" id="249567"/>
    <lineage>
        <taxon>Bacteria</taxon>
        <taxon>Bacillati</taxon>
        <taxon>Actinomycetota</taxon>
        <taxon>Actinomycetes</taxon>
        <taxon>Kitasatosporales</taxon>
        <taxon>Streptomycetaceae</taxon>
        <taxon>Streptomyces</taxon>
    </lineage>
</organism>
<accession>A0ABZ1FAQ2</accession>
<sequence>MADTQVLDAVAAMPPMVSSEYHVVATGIAARLSAAEMDALEQCVTDASDPARGFNALYVLLARHRRALDAGRFRGLYQRHAARFDGVPMRAVLDSDMAMLEQAGPDLVTALRHAETALAAYPGNLALVAHHARVLAEYAWSGGETGQEDLASAMGRMERAIETDPERPRFRAVHAQLAGLLGDFALALTSIQRALDLEDSEQPGYAMRVVEYHRIRADITLHREATAIRGRLDEATAQVADTLQERLDKAVAGVEERAKSEIGKVRSETLGTLGLLAAVIAFIVTTTQIADRQPVDEALRLLTGCAGMLSLVFTAFAAVFGVVRPTRLILPALLGSGLLLAAFLT</sequence>
<dbReference type="SUPFAM" id="SSF48452">
    <property type="entry name" value="TPR-like"/>
    <property type="match status" value="1"/>
</dbReference>